<dbReference type="KEGG" id="goq:ACH46_02770"/>
<evidence type="ECO:0000256" key="2">
    <source>
        <dbReference type="ARBA" id="ARBA00023125"/>
    </source>
</evidence>
<proteinExistence type="predicted"/>
<dbReference type="GO" id="GO:0003700">
    <property type="term" value="F:DNA-binding transcription factor activity"/>
    <property type="evidence" value="ECO:0007669"/>
    <property type="project" value="InterPro"/>
</dbReference>
<dbReference type="CDD" id="cd01106">
    <property type="entry name" value="HTH_TipAL-Mta"/>
    <property type="match status" value="1"/>
</dbReference>
<dbReference type="Gene3D" id="1.10.1660.10">
    <property type="match status" value="1"/>
</dbReference>
<dbReference type="PATRIC" id="fig|1136941.3.peg.558"/>
<evidence type="ECO:0000256" key="3">
    <source>
        <dbReference type="ARBA" id="ARBA00023159"/>
    </source>
</evidence>
<dbReference type="InterPro" id="IPR009061">
    <property type="entry name" value="DNA-bd_dom_put_sf"/>
</dbReference>
<evidence type="ECO:0000313" key="7">
    <source>
        <dbReference type="Proteomes" id="UP000063789"/>
    </source>
</evidence>
<gene>
    <name evidence="6" type="ORF">ACH46_02770</name>
</gene>
<feature type="domain" description="HTH merR-type" evidence="5">
    <location>
        <begin position="15"/>
        <end position="84"/>
    </location>
</feature>
<dbReference type="RefSeq" id="WP_062391582.1">
    <property type="nucleotide sequence ID" value="NZ_CP011853.1"/>
</dbReference>
<evidence type="ECO:0000256" key="4">
    <source>
        <dbReference type="ARBA" id="ARBA00023163"/>
    </source>
</evidence>
<reference evidence="6 7" key="2">
    <citation type="journal article" date="2017" name="Int. J. Syst. Evol. Microbiol.">
        <title>Gordonia phthalatica sp. nov., a di-n-butyl phthalate-degrading bacterium isolated from activated sludge.</title>
        <authorList>
            <person name="Jin D."/>
            <person name="Kong X."/>
            <person name="Jia M."/>
            <person name="Yu X."/>
            <person name="Wang X."/>
            <person name="Zhuang X."/>
            <person name="Deng Y."/>
            <person name="Bai Z."/>
        </authorList>
    </citation>
    <scope>NUCLEOTIDE SEQUENCE [LARGE SCALE GENOMIC DNA]</scope>
    <source>
        <strain evidence="6 7">QH-11</strain>
    </source>
</reference>
<protein>
    <submittedName>
        <fullName evidence="6">Transcriptional regulator</fullName>
    </submittedName>
</protein>
<dbReference type="PANTHER" id="PTHR30204:SF90">
    <property type="entry name" value="HTH-TYPE TRANSCRIPTIONAL ACTIVATOR MTA"/>
    <property type="match status" value="1"/>
</dbReference>
<dbReference type="AlphaFoldDB" id="A0A0N9NDK2"/>
<dbReference type="InterPro" id="IPR012925">
    <property type="entry name" value="TipAS_dom"/>
</dbReference>
<reference evidence="7" key="1">
    <citation type="submission" date="2015-06" db="EMBL/GenBank/DDBJ databases">
        <title>Complete genome sequence and metabolic analysis of phthalate degradation pathway in Gordonia sp. QH-11.</title>
        <authorList>
            <person name="Jin D."/>
            <person name="Kong X."/>
            <person name="Bai Z."/>
        </authorList>
    </citation>
    <scope>NUCLEOTIDE SEQUENCE [LARGE SCALE GENOMIC DNA]</scope>
    <source>
        <strain evidence="7">QH-11</strain>
    </source>
</reference>
<sequence length="264" mass="29757">MTVTNDANSKRAGSTWTVGRLADLTGVTVRTLHHYDQIGLLSPTERTHAGYRLYTEADVARLQRIVVYLRLKMPLEEIAALLDGDDDPIAHLRRQRDAVMSRLGELTELVAAIDNAMEREMNQQPVTDAEMREIFGDGFKDEYQTEAQDRWGQTDAWKQSARRTAKFTKADWQAVKEETDAINAAFVAAKRSGEPATSEAAMDAAEQARRQINDRFYDCSHEFHTCLGEMYVSDPRFTATYEELEPGLAQFVRDAIVANAARHA</sequence>
<dbReference type="InterPro" id="IPR047057">
    <property type="entry name" value="MerR_fam"/>
</dbReference>
<keyword evidence="1" id="KW-0805">Transcription regulation</keyword>
<dbReference type="SUPFAM" id="SSF46955">
    <property type="entry name" value="Putative DNA-binding domain"/>
    <property type="match status" value="1"/>
</dbReference>
<keyword evidence="2" id="KW-0238">DNA-binding</keyword>
<name>A0A0N9NDK2_9ACTN</name>
<dbReference type="Pfam" id="PF13411">
    <property type="entry name" value="MerR_1"/>
    <property type="match status" value="1"/>
</dbReference>
<dbReference type="PROSITE" id="PS50937">
    <property type="entry name" value="HTH_MERR_2"/>
    <property type="match status" value="1"/>
</dbReference>
<dbReference type="PRINTS" id="PR00040">
    <property type="entry name" value="HTHMERR"/>
</dbReference>
<keyword evidence="3" id="KW-0010">Activator</keyword>
<dbReference type="Pfam" id="PF07739">
    <property type="entry name" value="TipAS"/>
    <property type="match status" value="1"/>
</dbReference>
<dbReference type="InterPro" id="IPR000551">
    <property type="entry name" value="MerR-type_HTH_dom"/>
</dbReference>
<dbReference type="SMART" id="SM00422">
    <property type="entry name" value="HTH_MERR"/>
    <property type="match status" value="1"/>
</dbReference>
<dbReference type="Gene3D" id="1.10.490.50">
    <property type="entry name" value="Antibiotic binding domain of TipA-like multidrug resistance regulators"/>
    <property type="match status" value="1"/>
</dbReference>
<evidence type="ECO:0000256" key="1">
    <source>
        <dbReference type="ARBA" id="ARBA00023015"/>
    </source>
</evidence>
<dbReference type="PANTHER" id="PTHR30204">
    <property type="entry name" value="REDOX-CYCLING DRUG-SENSING TRANSCRIPTIONAL ACTIVATOR SOXR"/>
    <property type="match status" value="1"/>
</dbReference>
<keyword evidence="7" id="KW-1185">Reference proteome</keyword>
<dbReference type="SUPFAM" id="SSF89082">
    <property type="entry name" value="Antibiotic binding domain of TipA-like multidrug resistance regulators"/>
    <property type="match status" value="1"/>
</dbReference>
<dbReference type="GO" id="GO:0003677">
    <property type="term" value="F:DNA binding"/>
    <property type="evidence" value="ECO:0007669"/>
    <property type="project" value="UniProtKB-KW"/>
</dbReference>
<evidence type="ECO:0000313" key="6">
    <source>
        <dbReference type="EMBL" id="ALG83627.1"/>
    </source>
</evidence>
<dbReference type="Proteomes" id="UP000063789">
    <property type="component" value="Chromosome"/>
</dbReference>
<accession>A0A0N9NDK2</accession>
<keyword evidence="4" id="KW-0804">Transcription</keyword>
<evidence type="ECO:0000259" key="5">
    <source>
        <dbReference type="PROSITE" id="PS50937"/>
    </source>
</evidence>
<dbReference type="EMBL" id="CP011853">
    <property type="protein sequence ID" value="ALG83627.1"/>
    <property type="molecule type" value="Genomic_DNA"/>
</dbReference>
<dbReference type="PROSITE" id="PS00552">
    <property type="entry name" value="HTH_MERR_1"/>
    <property type="match status" value="1"/>
</dbReference>
<dbReference type="InterPro" id="IPR036244">
    <property type="entry name" value="TipA-like_antibiotic-bd"/>
</dbReference>
<dbReference type="OrthoDB" id="9809391at2"/>
<organism evidence="6 7">
    <name type="scientific">Gordonia phthalatica</name>
    <dbReference type="NCBI Taxonomy" id="1136941"/>
    <lineage>
        <taxon>Bacteria</taxon>
        <taxon>Bacillati</taxon>
        <taxon>Actinomycetota</taxon>
        <taxon>Actinomycetes</taxon>
        <taxon>Mycobacteriales</taxon>
        <taxon>Gordoniaceae</taxon>
        <taxon>Gordonia</taxon>
    </lineage>
</organism>
<dbReference type="STRING" id="1136941.ACH46_02770"/>